<dbReference type="GO" id="GO:1902600">
    <property type="term" value="P:proton transmembrane transport"/>
    <property type="evidence" value="ECO:0007669"/>
    <property type="project" value="TreeGrafter"/>
</dbReference>
<evidence type="ECO:0000256" key="3">
    <source>
        <dbReference type="ARBA" id="ARBA00022553"/>
    </source>
</evidence>
<organism evidence="14 15">
    <name type="scientific">Cellulomonas humilata</name>
    <dbReference type="NCBI Taxonomy" id="144055"/>
    <lineage>
        <taxon>Bacteria</taxon>
        <taxon>Bacillati</taxon>
        <taxon>Actinomycetota</taxon>
        <taxon>Actinomycetes</taxon>
        <taxon>Micrococcales</taxon>
        <taxon>Cellulomonadaceae</taxon>
        <taxon>Cellulomonas</taxon>
    </lineage>
</organism>
<feature type="transmembrane region" description="Helical" evidence="12">
    <location>
        <begin position="726"/>
        <end position="747"/>
    </location>
</feature>
<dbReference type="Pfam" id="PF13246">
    <property type="entry name" value="Cation_ATPase"/>
    <property type="match status" value="1"/>
</dbReference>
<comment type="caution">
    <text evidence="14">The sequence shown here is derived from an EMBL/GenBank/DDBJ whole genome shotgun (WGS) entry which is preliminary data.</text>
</comment>
<dbReference type="GO" id="GO:0005524">
    <property type="term" value="F:ATP binding"/>
    <property type="evidence" value="ECO:0007669"/>
    <property type="project" value="UniProtKB-KW"/>
</dbReference>
<dbReference type="PROSITE" id="PS00154">
    <property type="entry name" value="ATPASE_E1_E2"/>
    <property type="match status" value="1"/>
</dbReference>
<comment type="subcellular location">
    <subcellularLocation>
        <location evidence="1">Cell membrane</location>
        <topology evidence="1">Multi-pass membrane protein</topology>
    </subcellularLocation>
</comment>
<proteinExistence type="inferred from homology"/>
<dbReference type="GO" id="GO:0016887">
    <property type="term" value="F:ATP hydrolysis activity"/>
    <property type="evidence" value="ECO:0007669"/>
    <property type="project" value="InterPro"/>
</dbReference>
<evidence type="ECO:0000256" key="11">
    <source>
        <dbReference type="ARBA" id="ARBA00049360"/>
    </source>
</evidence>
<feature type="transmembrane region" description="Helical" evidence="12">
    <location>
        <begin position="282"/>
        <end position="306"/>
    </location>
</feature>
<dbReference type="Gene3D" id="3.40.50.1000">
    <property type="entry name" value="HAD superfamily/HAD-like"/>
    <property type="match status" value="1"/>
</dbReference>
<feature type="transmembrane region" description="Helical" evidence="12">
    <location>
        <begin position="768"/>
        <end position="789"/>
    </location>
</feature>
<dbReference type="PANTHER" id="PTHR43294:SF20">
    <property type="entry name" value="P-TYPE ATPASE"/>
    <property type="match status" value="1"/>
</dbReference>
<dbReference type="RefSeq" id="WP_175346456.1">
    <property type="nucleotide sequence ID" value="NZ_JABMCI010000052.1"/>
</dbReference>
<keyword evidence="4 12" id="KW-0812">Transmembrane</keyword>
<comment type="similarity">
    <text evidence="2">Belongs to the cation transport ATPase (P-type) (TC 3.A.3) family. Type IIA subfamily.</text>
</comment>
<dbReference type="InterPro" id="IPR044492">
    <property type="entry name" value="P_typ_ATPase_HD_dom"/>
</dbReference>
<feature type="domain" description="Cation-transporting P-type ATPase N-terminal" evidence="13">
    <location>
        <begin position="11"/>
        <end position="84"/>
    </location>
</feature>
<feature type="transmembrane region" description="Helical" evidence="12">
    <location>
        <begin position="795"/>
        <end position="817"/>
    </location>
</feature>
<sequence>MNPVTIAAPDAPWSIPAADVLGAVDGSPDGLTGDEAAARLARDGRNELPEPPRQSTWRRLLSQYADVLIYILIAAAVLKALTRDWVDFAVIVVVIVATGLIGFIQEGRAASALAGLRTMQSLRAQVLRDGDWGVVDSVTLVVGDVVRVRGGDRVPADVRLLTATQLQVDESALTGESLAAEKSADATEAGAGIGDRTSMLFSGTIVTAGTGEGVVVTTGTHTEIGRISQLVTEQGTTDTPLARQLAHLGTQLSVLIGVLAVVMLLVGRFVHGLGVEDLVSAAIGFAVAAVPEGLPALVTITLALGVQQMARQRAITRKMEAVETLGSTTTICSDKTGTLTQNEMTARTVVTTASAYDVEGTGYDPAGRVVTADGRTADLDAHPDLAALVLAVTLCNDARVEQTEGGWRVVGQPTEGALDVLAAKAGVSTGGTVRVDAVPFDSAHKFAATLDDVRARRVVHAVGAPDRLLDRSGTELRPDGGVGPLDRAAWDERIDALSALGLRVLAAAVRPADGVDDIALADLDAGFTFLGVVGIVDPPRPEATAAIAQAHAAGIRVKMITGDHRGTATAIARELGIAPAHGTVLALTGADLQAMDDDELREVVRDVDVYARASPEHKLRIVKALQFHGEVVAMTGDGVNDAPSITRADVGLAMGIKGTEATKEAADIVLADDNFATIERAVEEGRRIYDNIRKAVVFLLPTNGAQSLVILVAVLAGLALPLSPVQILWINLVTALTLSLTLAGEPAEPGIMTRPPRSPTEQVLSSRAIAVVLVASVVIGSAALVVFLLERDRTGDYAVAQTSAVMMLALGQLAFLLNCRLLNGSAFTRRVLTGNRSLWVSAGALLVLQLVFTYAPFMNAWFDSTPIGLHSWVLTAGIAAMVFLVMEGAKAALRARATRPGRGRSSAPTGGA</sequence>
<dbReference type="InterPro" id="IPR004014">
    <property type="entry name" value="ATPase_P-typ_cation-transptr_N"/>
</dbReference>
<dbReference type="InterPro" id="IPR050510">
    <property type="entry name" value="Cation_transp_ATPase_P-type"/>
</dbReference>
<dbReference type="SFLD" id="SFLDG00002">
    <property type="entry name" value="C1.7:_P-type_atpase_like"/>
    <property type="match status" value="1"/>
</dbReference>
<feature type="transmembrane region" description="Helical" evidence="12">
    <location>
        <begin position="838"/>
        <end position="857"/>
    </location>
</feature>
<dbReference type="EMBL" id="JABMCI010000052">
    <property type="protein sequence ID" value="NUU16571.1"/>
    <property type="molecule type" value="Genomic_DNA"/>
</dbReference>
<feature type="transmembrane region" description="Helical" evidence="12">
    <location>
        <begin position="869"/>
        <end position="886"/>
    </location>
</feature>
<dbReference type="InterPro" id="IPR059000">
    <property type="entry name" value="ATPase_P-type_domA"/>
</dbReference>
<dbReference type="SUPFAM" id="SSF56784">
    <property type="entry name" value="HAD-like"/>
    <property type="match status" value="1"/>
</dbReference>
<name>A0A7Y5ZYN7_9CELL</name>
<dbReference type="InterPro" id="IPR008250">
    <property type="entry name" value="ATPase_P-typ_transduc_dom_A_sf"/>
</dbReference>
<dbReference type="GO" id="GO:0005886">
    <property type="term" value="C:plasma membrane"/>
    <property type="evidence" value="ECO:0007669"/>
    <property type="project" value="UniProtKB-SubCell"/>
</dbReference>
<dbReference type="Pfam" id="PF00690">
    <property type="entry name" value="Cation_ATPase_N"/>
    <property type="match status" value="1"/>
</dbReference>
<dbReference type="GO" id="GO:0006883">
    <property type="term" value="P:intracellular sodium ion homeostasis"/>
    <property type="evidence" value="ECO:0007669"/>
    <property type="project" value="TreeGrafter"/>
</dbReference>
<evidence type="ECO:0000256" key="10">
    <source>
        <dbReference type="ARBA" id="ARBA00023136"/>
    </source>
</evidence>
<keyword evidence="6" id="KW-0067">ATP-binding</keyword>
<evidence type="ECO:0000313" key="14">
    <source>
        <dbReference type="EMBL" id="NUU16571.1"/>
    </source>
</evidence>
<gene>
    <name evidence="14" type="ORF">HP550_04835</name>
</gene>
<dbReference type="Gene3D" id="1.20.1110.10">
    <property type="entry name" value="Calcium-transporting ATPase, transmembrane domain"/>
    <property type="match status" value="1"/>
</dbReference>
<dbReference type="InterPro" id="IPR023214">
    <property type="entry name" value="HAD_sf"/>
</dbReference>
<dbReference type="Gene3D" id="3.40.1110.10">
    <property type="entry name" value="Calcium-transporting ATPase, cytoplasmic domain N"/>
    <property type="match status" value="1"/>
</dbReference>
<dbReference type="Gene3D" id="2.70.150.10">
    <property type="entry name" value="Calcium-transporting ATPase, cytoplasmic transduction domain A"/>
    <property type="match status" value="1"/>
</dbReference>
<comment type="catalytic activity">
    <reaction evidence="11">
        <text>ATP + H2O = ADP + phosphate + H(+)</text>
        <dbReference type="Rhea" id="RHEA:13065"/>
        <dbReference type="ChEBI" id="CHEBI:15377"/>
        <dbReference type="ChEBI" id="CHEBI:15378"/>
        <dbReference type="ChEBI" id="CHEBI:30616"/>
        <dbReference type="ChEBI" id="CHEBI:43474"/>
        <dbReference type="ChEBI" id="CHEBI:456216"/>
    </reaction>
</comment>
<dbReference type="InterPro" id="IPR036412">
    <property type="entry name" value="HAD-like_sf"/>
</dbReference>
<evidence type="ECO:0000256" key="6">
    <source>
        <dbReference type="ARBA" id="ARBA00022840"/>
    </source>
</evidence>
<keyword evidence="15" id="KW-1185">Reference proteome</keyword>
<dbReference type="SUPFAM" id="SSF81653">
    <property type="entry name" value="Calcium ATPase, transduction domain A"/>
    <property type="match status" value="1"/>
</dbReference>
<evidence type="ECO:0000256" key="8">
    <source>
        <dbReference type="ARBA" id="ARBA00022967"/>
    </source>
</evidence>
<keyword evidence="7" id="KW-0460">Magnesium</keyword>
<feature type="transmembrane region" description="Helical" evidence="12">
    <location>
        <begin position="696"/>
        <end position="720"/>
    </location>
</feature>
<evidence type="ECO:0000313" key="15">
    <source>
        <dbReference type="Proteomes" id="UP000565724"/>
    </source>
</evidence>
<protein>
    <submittedName>
        <fullName evidence="14">HAD-IC family P-type ATPase</fullName>
    </submittedName>
</protein>
<evidence type="ECO:0000259" key="13">
    <source>
        <dbReference type="SMART" id="SM00831"/>
    </source>
</evidence>
<feature type="transmembrane region" description="Helical" evidence="12">
    <location>
        <begin position="64"/>
        <end position="82"/>
    </location>
</feature>
<dbReference type="Pfam" id="PF00689">
    <property type="entry name" value="Cation_ATPase_C"/>
    <property type="match status" value="1"/>
</dbReference>
<dbReference type="SFLD" id="SFLDF00027">
    <property type="entry name" value="p-type_atpase"/>
    <property type="match status" value="1"/>
</dbReference>
<dbReference type="SFLD" id="SFLDS00003">
    <property type="entry name" value="Haloacid_Dehalogenase"/>
    <property type="match status" value="1"/>
</dbReference>
<dbReference type="SMART" id="SM00831">
    <property type="entry name" value="Cation_ATPase_N"/>
    <property type="match status" value="1"/>
</dbReference>
<dbReference type="InterPro" id="IPR023298">
    <property type="entry name" value="ATPase_P-typ_TM_dom_sf"/>
</dbReference>
<evidence type="ECO:0000256" key="9">
    <source>
        <dbReference type="ARBA" id="ARBA00022989"/>
    </source>
</evidence>
<dbReference type="Pfam" id="PF00122">
    <property type="entry name" value="E1-E2_ATPase"/>
    <property type="match status" value="1"/>
</dbReference>
<evidence type="ECO:0000256" key="4">
    <source>
        <dbReference type="ARBA" id="ARBA00022692"/>
    </source>
</evidence>
<dbReference type="InterPro" id="IPR018303">
    <property type="entry name" value="ATPase_P-typ_P_site"/>
</dbReference>
<keyword evidence="9 12" id="KW-1133">Transmembrane helix</keyword>
<keyword evidence="10 12" id="KW-0472">Membrane</keyword>
<dbReference type="InterPro" id="IPR001757">
    <property type="entry name" value="P_typ_ATPase"/>
</dbReference>
<dbReference type="NCBIfam" id="TIGR01494">
    <property type="entry name" value="ATPase_P-type"/>
    <property type="match status" value="2"/>
</dbReference>
<dbReference type="Proteomes" id="UP000565724">
    <property type="component" value="Unassembled WGS sequence"/>
</dbReference>
<dbReference type="SUPFAM" id="SSF81660">
    <property type="entry name" value="Metal cation-transporting ATPase, ATP-binding domain N"/>
    <property type="match status" value="1"/>
</dbReference>
<dbReference type="SUPFAM" id="SSF81665">
    <property type="entry name" value="Calcium ATPase, transmembrane domain M"/>
    <property type="match status" value="1"/>
</dbReference>
<dbReference type="PANTHER" id="PTHR43294">
    <property type="entry name" value="SODIUM/POTASSIUM-TRANSPORTING ATPASE SUBUNIT ALPHA"/>
    <property type="match status" value="1"/>
</dbReference>
<evidence type="ECO:0000256" key="1">
    <source>
        <dbReference type="ARBA" id="ARBA00004651"/>
    </source>
</evidence>
<dbReference type="GO" id="GO:0036376">
    <property type="term" value="P:sodium ion export across plasma membrane"/>
    <property type="evidence" value="ECO:0007669"/>
    <property type="project" value="TreeGrafter"/>
</dbReference>
<dbReference type="PRINTS" id="PR00120">
    <property type="entry name" value="HATPASE"/>
</dbReference>
<evidence type="ECO:0000256" key="12">
    <source>
        <dbReference type="SAM" id="Phobius"/>
    </source>
</evidence>
<dbReference type="InterPro" id="IPR006068">
    <property type="entry name" value="ATPase_P-typ_cation-transptr_C"/>
</dbReference>
<dbReference type="GO" id="GO:1990573">
    <property type="term" value="P:potassium ion import across plasma membrane"/>
    <property type="evidence" value="ECO:0007669"/>
    <property type="project" value="TreeGrafter"/>
</dbReference>
<evidence type="ECO:0000256" key="2">
    <source>
        <dbReference type="ARBA" id="ARBA00005675"/>
    </source>
</evidence>
<keyword evidence="3" id="KW-0597">Phosphoprotein</keyword>
<dbReference type="InterPro" id="IPR023299">
    <property type="entry name" value="ATPase_P-typ_cyto_dom_N"/>
</dbReference>
<keyword evidence="8" id="KW-1278">Translocase</keyword>
<feature type="transmembrane region" description="Helical" evidence="12">
    <location>
        <begin position="252"/>
        <end position="270"/>
    </location>
</feature>
<reference evidence="14 15" key="1">
    <citation type="submission" date="2020-05" db="EMBL/GenBank/DDBJ databases">
        <title>Genome Sequencing of Type Strains.</title>
        <authorList>
            <person name="Lemaire J.F."/>
            <person name="Inderbitzin P."/>
            <person name="Gregorio O.A."/>
            <person name="Collins S.B."/>
            <person name="Wespe N."/>
            <person name="Knight-Connoni V."/>
        </authorList>
    </citation>
    <scope>NUCLEOTIDE SEQUENCE [LARGE SCALE GENOMIC DNA]</scope>
    <source>
        <strain evidence="14 15">ATCC 25174</strain>
    </source>
</reference>
<dbReference type="FunFam" id="2.70.150.10:FF:000160">
    <property type="entry name" value="Sarcoplasmic/endoplasmic reticulum calcium ATPase 1"/>
    <property type="match status" value="1"/>
</dbReference>
<feature type="transmembrane region" description="Helical" evidence="12">
    <location>
        <begin position="88"/>
        <end position="104"/>
    </location>
</feature>
<dbReference type="AlphaFoldDB" id="A0A7Y5ZYN7"/>
<evidence type="ECO:0000256" key="5">
    <source>
        <dbReference type="ARBA" id="ARBA00022741"/>
    </source>
</evidence>
<dbReference type="PRINTS" id="PR00119">
    <property type="entry name" value="CATATPASE"/>
</dbReference>
<evidence type="ECO:0000256" key="7">
    <source>
        <dbReference type="ARBA" id="ARBA00022842"/>
    </source>
</evidence>
<accession>A0A7Y5ZYN7</accession>
<dbReference type="GO" id="GO:0030007">
    <property type="term" value="P:intracellular potassium ion homeostasis"/>
    <property type="evidence" value="ECO:0007669"/>
    <property type="project" value="TreeGrafter"/>
</dbReference>
<dbReference type="GO" id="GO:0005391">
    <property type="term" value="F:P-type sodium:potassium-exchanging transporter activity"/>
    <property type="evidence" value="ECO:0007669"/>
    <property type="project" value="TreeGrafter"/>
</dbReference>
<keyword evidence="5" id="KW-0547">Nucleotide-binding</keyword>